<feature type="compositionally biased region" description="Basic and acidic residues" evidence="1">
    <location>
        <begin position="15"/>
        <end position="27"/>
    </location>
</feature>
<organism evidence="2 3">
    <name type="scientific">Trifolium medium</name>
    <dbReference type="NCBI Taxonomy" id="97028"/>
    <lineage>
        <taxon>Eukaryota</taxon>
        <taxon>Viridiplantae</taxon>
        <taxon>Streptophyta</taxon>
        <taxon>Embryophyta</taxon>
        <taxon>Tracheophyta</taxon>
        <taxon>Spermatophyta</taxon>
        <taxon>Magnoliopsida</taxon>
        <taxon>eudicotyledons</taxon>
        <taxon>Gunneridae</taxon>
        <taxon>Pentapetalae</taxon>
        <taxon>rosids</taxon>
        <taxon>fabids</taxon>
        <taxon>Fabales</taxon>
        <taxon>Fabaceae</taxon>
        <taxon>Papilionoideae</taxon>
        <taxon>50 kb inversion clade</taxon>
        <taxon>NPAAA clade</taxon>
        <taxon>Hologalegina</taxon>
        <taxon>IRL clade</taxon>
        <taxon>Trifolieae</taxon>
        <taxon>Trifolium</taxon>
    </lineage>
</organism>
<protein>
    <submittedName>
        <fullName evidence="2">Uncharacterized protein</fullName>
    </submittedName>
</protein>
<proteinExistence type="predicted"/>
<dbReference type="AlphaFoldDB" id="A0A392QTV0"/>
<feature type="region of interest" description="Disordered" evidence="1">
    <location>
        <begin position="1"/>
        <end position="90"/>
    </location>
</feature>
<evidence type="ECO:0000256" key="1">
    <source>
        <dbReference type="SAM" id="MobiDB-lite"/>
    </source>
</evidence>
<dbReference type="Proteomes" id="UP000265520">
    <property type="component" value="Unassembled WGS sequence"/>
</dbReference>
<reference evidence="2 3" key="1">
    <citation type="journal article" date="2018" name="Front. Plant Sci.">
        <title>Red Clover (Trifolium pratense) and Zigzag Clover (T. medium) - A Picture of Genomic Similarities and Differences.</title>
        <authorList>
            <person name="Dluhosova J."/>
            <person name="Istvanek J."/>
            <person name="Nedelnik J."/>
            <person name="Repkova J."/>
        </authorList>
    </citation>
    <scope>NUCLEOTIDE SEQUENCE [LARGE SCALE GENOMIC DNA]</scope>
    <source>
        <strain evidence="3">cv. 10/8</strain>
        <tissue evidence="2">Leaf</tissue>
    </source>
</reference>
<keyword evidence="3" id="KW-1185">Reference proteome</keyword>
<feature type="non-terminal residue" evidence="2">
    <location>
        <position position="1"/>
    </location>
</feature>
<evidence type="ECO:0000313" key="2">
    <source>
        <dbReference type="EMBL" id="MCI27439.1"/>
    </source>
</evidence>
<dbReference type="EMBL" id="LXQA010159282">
    <property type="protein sequence ID" value="MCI27439.1"/>
    <property type="molecule type" value="Genomic_DNA"/>
</dbReference>
<evidence type="ECO:0000313" key="3">
    <source>
        <dbReference type="Proteomes" id="UP000265520"/>
    </source>
</evidence>
<feature type="compositionally biased region" description="Polar residues" evidence="1">
    <location>
        <begin position="45"/>
        <end position="55"/>
    </location>
</feature>
<accession>A0A392QTV0</accession>
<sequence>FQTIREDSNPTPNSQDRRDKSQPDIERPANLNRFGNHQRLKKSPANLNKFGNSQRIKYHRKPISQGINHTPAAPDPTPPHQHLSTSHVSKSTKIAKTFIVM</sequence>
<name>A0A392QTV0_9FABA</name>
<comment type="caution">
    <text evidence="2">The sequence shown here is derived from an EMBL/GenBank/DDBJ whole genome shotgun (WGS) entry which is preliminary data.</text>
</comment>